<keyword evidence="2" id="KW-1185">Reference proteome</keyword>
<evidence type="ECO:0000313" key="2">
    <source>
        <dbReference type="Proteomes" id="UP000789375"/>
    </source>
</evidence>
<sequence length="40" mass="4685">PSHQPDSSWVSTRMISFLLKDKFVDSFESKSYKAFTNMIE</sequence>
<proteinExistence type="predicted"/>
<dbReference type="Proteomes" id="UP000789375">
    <property type="component" value="Unassembled WGS sequence"/>
</dbReference>
<dbReference type="EMBL" id="CAJVPP010022347">
    <property type="protein sequence ID" value="CAG8744901.1"/>
    <property type="molecule type" value="Genomic_DNA"/>
</dbReference>
<dbReference type="AlphaFoldDB" id="A0A9N9NME2"/>
<feature type="non-terminal residue" evidence="1">
    <location>
        <position position="1"/>
    </location>
</feature>
<gene>
    <name evidence="1" type="ORF">FMOSSE_LOCUS16350</name>
</gene>
<feature type="non-terminal residue" evidence="1">
    <location>
        <position position="40"/>
    </location>
</feature>
<evidence type="ECO:0000313" key="1">
    <source>
        <dbReference type="EMBL" id="CAG8744901.1"/>
    </source>
</evidence>
<protein>
    <submittedName>
        <fullName evidence="1">244_t:CDS:1</fullName>
    </submittedName>
</protein>
<comment type="caution">
    <text evidence="1">The sequence shown here is derived from an EMBL/GenBank/DDBJ whole genome shotgun (WGS) entry which is preliminary data.</text>
</comment>
<accession>A0A9N9NME2</accession>
<organism evidence="1 2">
    <name type="scientific">Funneliformis mosseae</name>
    <name type="common">Endomycorrhizal fungus</name>
    <name type="synonym">Glomus mosseae</name>
    <dbReference type="NCBI Taxonomy" id="27381"/>
    <lineage>
        <taxon>Eukaryota</taxon>
        <taxon>Fungi</taxon>
        <taxon>Fungi incertae sedis</taxon>
        <taxon>Mucoromycota</taxon>
        <taxon>Glomeromycotina</taxon>
        <taxon>Glomeromycetes</taxon>
        <taxon>Glomerales</taxon>
        <taxon>Glomeraceae</taxon>
        <taxon>Funneliformis</taxon>
    </lineage>
</organism>
<name>A0A9N9NME2_FUNMO</name>
<reference evidence="1" key="1">
    <citation type="submission" date="2021-06" db="EMBL/GenBank/DDBJ databases">
        <authorList>
            <person name="Kallberg Y."/>
            <person name="Tangrot J."/>
            <person name="Rosling A."/>
        </authorList>
    </citation>
    <scope>NUCLEOTIDE SEQUENCE</scope>
    <source>
        <strain evidence="1">87-6 pot B 2015</strain>
    </source>
</reference>